<dbReference type="InterPro" id="IPR036770">
    <property type="entry name" value="Ankyrin_rpt-contain_sf"/>
</dbReference>
<evidence type="ECO:0000313" key="10">
    <source>
        <dbReference type="Proteomes" id="UP001165082"/>
    </source>
</evidence>
<evidence type="ECO:0000313" key="9">
    <source>
        <dbReference type="EMBL" id="GMI32900.1"/>
    </source>
</evidence>
<evidence type="ECO:0000256" key="1">
    <source>
        <dbReference type="ARBA" id="ARBA00004141"/>
    </source>
</evidence>
<comment type="caution">
    <text evidence="9">The sequence shown here is derived from an EMBL/GenBank/DDBJ whole genome shotgun (WGS) entry which is preliminary data.</text>
</comment>
<dbReference type="OrthoDB" id="196819at2759"/>
<evidence type="ECO:0000259" key="8">
    <source>
        <dbReference type="Pfam" id="PF00520"/>
    </source>
</evidence>
<dbReference type="GO" id="GO:0005886">
    <property type="term" value="C:plasma membrane"/>
    <property type="evidence" value="ECO:0007669"/>
    <property type="project" value="TreeGrafter"/>
</dbReference>
<evidence type="ECO:0000256" key="4">
    <source>
        <dbReference type="ARBA" id="ARBA00022989"/>
    </source>
</evidence>
<sequence>SLQKTWYEEIKRAVGYLNQRKRARTAGKGTNPSDIEIDVPGIETSTITTESVGTSDLDGLEDEDMGDMGDMGDMEERMSGMNLDEMEGMLNEVENEISANSTEEGATGPGLPNEERAGQGGRDQRSSSVDRCKEIDNAIKNSKSSKARRLAMKKKKLILKKCNLQKHWARMSMKWVLTKYAREGNLAACKRFLETFQESEWCEGFLKGTLHETLKNMARSACRFKHKKLLKWLILDQGVDVNLKNTMGFPLFFFAMASIGEDDGGDMLRFMQEELNCDLTAVNKLGQNGLFSAATNLESGVMFMEYFIDVIGLDPMGLDRFRVGVIHWAVMYNNMPVIEYLFERQVFQFSRAKWGKSLELIDQIGILPPAINQVRRGWRTRGLVRWADQASPLAVAVLHNNGRIARYLMGFGSNNCVCPRRRQLFENDCSDLEMVSIAWPDLVPEMLDSYRQSSTDEGWGGSARVNNQDANSGGYLVSNFAIQDWMGKPDAPMAKTPLGILIKTKSPEIFDTPLIKLVIDLKWETFGRKKYFSQKIPYILVSTSFWIGFMFDFLGARWSSYVLSALLLIKEELLELVNEGAAEYFSSVWNWMSFPAYGLVIVLGLEKDISKGILGLGDEIEQIFIAVAGFLLIFRSLEFLSILGTTSLYVVTIRMLVLDIAKWATLFMLFIFGYASAFRFLLWDEEGYETFGEAIVTVFRMSIGDFDYPFTEKSELIAQCATILWISYTFLVHLLYLNVLIAMMSKSFEGIENAAGGMSSGSGERQVIVEDGVCTVFAKNEKTWKEIEEEESADRAKKMDARMVSMLQMISEMGDEMGTKMDAMGERLKNVDGGGGGGGGVGEGGGEVRESGGGLGKRGDDDDNDDDGPRKSLGELMNQKKKKDSKRKKLLKFMRGKI</sequence>
<feature type="region of interest" description="Disordered" evidence="6">
    <location>
        <begin position="826"/>
        <end position="898"/>
    </location>
</feature>
<name>A0A9W7G4Q7_9STRA</name>
<evidence type="ECO:0000256" key="6">
    <source>
        <dbReference type="SAM" id="MobiDB-lite"/>
    </source>
</evidence>
<evidence type="ECO:0000256" key="3">
    <source>
        <dbReference type="ARBA" id="ARBA00022737"/>
    </source>
</evidence>
<organism evidence="9 10">
    <name type="scientific">Triparma retinervis</name>
    <dbReference type="NCBI Taxonomy" id="2557542"/>
    <lineage>
        <taxon>Eukaryota</taxon>
        <taxon>Sar</taxon>
        <taxon>Stramenopiles</taxon>
        <taxon>Ochrophyta</taxon>
        <taxon>Bolidophyceae</taxon>
        <taxon>Parmales</taxon>
        <taxon>Triparmaceae</taxon>
        <taxon>Triparma</taxon>
    </lineage>
</organism>
<dbReference type="PANTHER" id="PTHR10582">
    <property type="entry name" value="TRANSIENT RECEPTOR POTENTIAL ION CHANNEL PROTEIN"/>
    <property type="match status" value="1"/>
</dbReference>
<dbReference type="InterPro" id="IPR005821">
    <property type="entry name" value="Ion_trans_dom"/>
</dbReference>
<feature type="transmembrane region" description="Helical" evidence="7">
    <location>
        <begin position="663"/>
        <end position="682"/>
    </location>
</feature>
<dbReference type="GO" id="GO:0005216">
    <property type="term" value="F:monoatomic ion channel activity"/>
    <property type="evidence" value="ECO:0007669"/>
    <property type="project" value="InterPro"/>
</dbReference>
<accession>A0A9W7G4Q7</accession>
<keyword evidence="4 7" id="KW-1133">Transmembrane helix</keyword>
<feature type="compositionally biased region" description="Basic and acidic residues" evidence="6">
    <location>
        <begin position="113"/>
        <end position="131"/>
    </location>
</feature>
<dbReference type="Pfam" id="PF00520">
    <property type="entry name" value="Ion_trans"/>
    <property type="match status" value="1"/>
</dbReference>
<gene>
    <name evidence="9" type="ORF">TrRE_jg6564</name>
</gene>
<dbReference type="GO" id="GO:0098703">
    <property type="term" value="P:calcium ion import across plasma membrane"/>
    <property type="evidence" value="ECO:0007669"/>
    <property type="project" value="TreeGrafter"/>
</dbReference>
<proteinExistence type="predicted"/>
<keyword evidence="3" id="KW-0677">Repeat</keyword>
<keyword evidence="10" id="KW-1185">Reference proteome</keyword>
<dbReference type="PANTHER" id="PTHR10582:SF2">
    <property type="entry name" value="INACTIVE"/>
    <property type="match status" value="1"/>
</dbReference>
<feature type="transmembrane region" description="Helical" evidence="7">
    <location>
        <begin position="623"/>
        <end position="651"/>
    </location>
</feature>
<feature type="compositionally biased region" description="Basic residues" evidence="6">
    <location>
        <begin position="879"/>
        <end position="898"/>
    </location>
</feature>
<keyword evidence="2 7" id="KW-0812">Transmembrane</keyword>
<feature type="compositionally biased region" description="Gly residues" evidence="6">
    <location>
        <begin position="832"/>
        <end position="856"/>
    </location>
</feature>
<evidence type="ECO:0000256" key="7">
    <source>
        <dbReference type="SAM" id="Phobius"/>
    </source>
</evidence>
<feature type="non-terminal residue" evidence="9">
    <location>
        <position position="898"/>
    </location>
</feature>
<dbReference type="EMBL" id="BRXZ01007719">
    <property type="protein sequence ID" value="GMI32900.1"/>
    <property type="molecule type" value="Genomic_DNA"/>
</dbReference>
<feature type="region of interest" description="Disordered" evidence="6">
    <location>
        <begin position="100"/>
        <end position="131"/>
    </location>
</feature>
<keyword evidence="5 7" id="KW-0472">Membrane</keyword>
<feature type="transmembrane region" description="Helical" evidence="7">
    <location>
        <begin position="716"/>
        <end position="737"/>
    </location>
</feature>
<protein>
    <recommendedName>
        <fullName evidence="8">Ion transport domain-containing protein</fullName>
    </recommendedName>
</protein>
<comment type="subcellular location">
    <subcellularLocation>
        <location evidence="1">Membrane</location>
        <topology evidence="1">Multi-pass membrane protein</topology>
    </subcellularLocation>
</comment>
<dbReference type="InterPro" id="IPR024862">
    <property type="entry name" value="TRPV"/>
</dbReference>
<dbReference type="Gene3D" id="1.25.40.20">
    <property type="entry name" value="Ankyrin repeat-containing domain"/>
    <property type="match status" value="1"/>
</dbReference>
<evidence type="ECO:0000256" key="5">
    <source>
        <dbReference type="ARBA" id="ARBA00023136"/>
    </source>
</evidence>
<dbReference type="AlphaFoldDB" id="A0A9W7G4Q7"/>
<dbReference type="Proteomes" id="UP001165082">
    <property type="component" value="Unassembled WGS sequence"/>
</dbReference>
<reference evidence="9" key="1">
    <citation type="submission" date="2022-07" db="EMBL/GenBank/DDBJ databases">
        <title>Genome analysis of Parmales, a sister group of diatoms, reveals the evolutionary specialization of diatoms from phago-mixotrophs to photoautotrophs.</title>
        <authorList>
            <person name="Ban H."/>
            <person name="Sato S."/>
            <person name="Yoshikawa S."/>
            <person name="Kazumasa Y."/>
            <person name="Nakamura Y."/>
            <person name="Ichinomiya M."/>
            <person name="Saitoh K."/>
            <person name="Sato N."/>
            <person name="Blanc-Mathieu R."/>
            <person name="Endo H."/>
            <person name="Kuwata A."/>
            <person name="Ogata H."/>
        </authorList>
    </citation>
    <scope>NUCLEOTIDE SEQUENCE</scope>
</reference>
<dbReference type="Gene3D" id="1.10.287.70">
    <property type="match status" value="1"/>
</dbReference>
<dbReference type="SUPFAM" id="SSF48403">
    <property type="entry name" value="Ankyrin repeat"/>
    <property type="match status" value="1"/>
</dbReference>
<evidence type="ECO:0000256" key="2">
    <source>
        <dbReference type="ARBA" id="ARBA00022692"/>
    </source>
</evidence>
<feature type="domain" description="Ion transport" evidence="8">
    <location>
        <begin position="561"/>
        <end position="753"/>
    </location>
</feature>